<proteinExistence type="inferred from homology"/>
<evidence type="ECO:0000313" key="17">
    <source>
        <dbReference type="Proteomes" id="UP000435423"/>
    </source>
</evidence>
<organism evidence="15 17">
    <name type="scientific">Streptococcus zhangguiae</name>
    <dbReference type="NCBI Taxonomy" id="2664091"/>
    <lineage>
        <taxon>Bacteria</taxon>
        <taxon>Bacillati</taxon>
        <taxon>Bacillota</taxon>
        <taxon>Bacilli</taxon>
        <taxon>Lactobacillales</taxon>
        <taxon>Streptococcaceae</taxon>
        <taxon>Streptococcus</taxon>
    </lineage>
</organism>
<evidence type="ECO:0000256" key="6">
    <source>
        <dbReference type="ARBA" id="ARBA00022826"/>
    </source>
</evidence>
<evidence type="ECO:0000256" key="2">
    <source>
        <dbReference type="ARBA" id="ARBA00006920"/>
    </source>
</evidence>
<gene>
    <name evidence="14" type="ORF">GGG87_06040</name>
    <name evidence="15" type="ORF">GGH11_06075</name>
</gene>
<feature type="transmembrane region" description="Helical" evidence="13">
    <location>
        <begin position="104"/>
        <end position="127"/>
    </location>
</feature>
<keyword evidence="5 13" id="KW-0812">Transmembrane</keyword>
<dbReference type="GO" id="GO:0005267">
    <property type="term" value="F:potassium channel activity"/>
    <property type="evidence" value="ECO:0007669"/>
    <property type="project" value="UniProtKB-KW"/>
</dbReference>
<feature type="transmembrane region" description="Helical" evidence="13">
    <location>
        <begin position="72"/>
        <end position="92"/>
    </location>
</feature>
<dbReference type="EMBL" id="WLCG01000007">
    <property type="protein sequence ID" value="MTB64551.1"/>
    <property type="molecule type" value="Genomic_DNA"/>
</dbReference>
<evidence type="ECO:0000313" key="16">
    <source>
        <dbReference type="Proteomes" id="UP000435060"/>
    </source>
</evidence>
<evidence type="ECO:0000256" key="1">
    <source>
        <dbReference type="ARBA" id="ARBA00004141"/>
    </source>
</evidence>
<keyword evidence="3" id="KW-0813">Transport</keyword>
<dbReference type="GO" id="GO:0015252">
    <property type="term" value="F:proton channel activity"/>
    <property type="evidence" value="ECO:0007669"/>
    <property type="project" value="InterPro"/>
</dbReference>
<evidence type="ECO:0000256" key="11">
    <source>
        <dbReference type="ARBA" id="ARBA00023303"/>
    </source>
</evidence>
<evidence type="ECO:0000256" key="13">
    <source>
        <dbReference type="SAM" id="Phobius"/>
    </source>
</evidence>
<keyword evidence="8 13" id="KW-1133">Transmembrane helix</keyword>
<reference evidence="14 16" key="2">
    <citation type="submission" date="2019-11" db="EMBL/GenBank/DDBJ databases">
        <title>Streptococcis sp. isolated from the respiratory tract of Marmot.</title>
        <authorList>
            <person name="Zhang G."/>
        </authorList>
    </citation>
    <scope>NUCLEOTIDE SEQUENCE [LARGE SCALE GENOMIC DNA]</scope>
    <source>
        <strain evidence="14">Zg-86</strain>
        <strain evidence="16">zg-86</strain>
    </source>
</reference>
<evidence type="ECO:0000256" key="4">
    <source>
        <dbReference type="ARBA" id="ARBA00022538"/>
    </source>
</evidence>
<evidence type="ECO:0000256" key="8">
    <source>
        <dbReference type="ARBA" id="ARBA00022989"/>
    </source>
</evidence>
<comment type="subcellular location">
    <subcellularLocation>
        <location evidence="1">Membrane</location>
        <topology evidence="1">Multi-pass membrane protein</topology>
    </subcellularLocation>
</comment>
<keyword evidence="9" id="KW-0406">Ion transport</keyword>
<keyword evidence="6" id="KW-0631">Potassium channel</keyword>
<reference evidence="15 17" key="1">
    <citation type="submission" date="2019-10" db="EMBL/GenBank/DDBJ databases">
        <title>Streptococcis sp, isolated from the respiratory tract of Marmot.</title>
        <authorList>
            <person name="Zhang G."/>
        </authorList>
    </citation>
    <scope>NUCLEOTIDE SEQUENCE [LARGE SCALE GENOMIC DNA]</scope>
    <source>
        <strain evidence="15">Zg-70</strain>
        <strain evidence="17">zg-70</strain>
    </source>
</reference>
<evidence type="ECO:0000256" key="12">
    <source>
        <dbReference type="ARBA" id="ARBA00034430"/>
    </source>
</evidence>
<dbReference type="GO" id="GO:0016020">
    <property type="term" value="C:membrane"/>
    <property type="evidence" value="ECO:0007669"/>
    <property type="project" value="UniProtKB-SubCell"/>
</dbReference>
<keyword evidence="11" id="KW-0407">Ion channel</keyword>
<dbReference type="InterPro" id="IPR010617">
    <property type="entry name" value="TMEM175-like"/>
</dbReference>
<dbReference type="RefSeq" id="WP_160463256.1">
    <property type="nucleotide sequence ID" value="NZ_CP072115.1"/>
</dbReference>
<feature type="transmembrane region" description="Helical" evidence="13">
    <location>
        <begin position="12"/>
        <end position="29"/>
    </location>
</feature>
<evidence type="ECO:0000256" key="5">
    <source>
        <dbReference type="ARBA" id="ARBA00022692"/>
    </source>
</evidence>
<feature type="transmembrane region" description="Helical" evidence="13">
    <location>
        <begin position="148"/>
        <end position="167"/>
    </location>
</feature>
<comment type="similarity">
    <text evidence="2">Belongs to the TMEM175 family.</text>
</comment>
<keyword evidence="4" id="KW-0633">Potassium transport</keyword>
<name>A0A6I4RCP4_9STRE</name>
<feature type="transmembrane region" description="Helical" evidence="13">
    <location>
        <begin position="35"/>
        <end position="60"/>
    </location>
</feature>
<dbReference type="Pfam" id="PF06736">
    <property type="entry name" value="TMEM175"/>
    <property type="match status" value="1"/>
</dbReference>
<evidence type="ECO:0000256" key="3">
    <source>
        <dbReference type="ARBA" id="ARBA00022448"/>
    </source>
</evidence>
<evidence type="ECO:0000313" key="15">
    <source>
        <dbReference type="EMBL" id="MWV56538.1"/>
    </source>
</evidence>
<keyword evidence="7" id="KW-0630">Potassium</keyword>
<accession>A0A6I4RCP4</accession>
<evidence type="ECO:0000256" key="10">
    <source>
        <dbReference type="ARBA" id="ARBA00023136"/>
    </source>
</evidence>
<dbReference type="Proteomes" id="UP000435423">
    <property type="component" value="Unassembled WGS sequence"/>
</dbReference>
<sequence length="187" mass="21325">MDKKRIEAFSDAILAIIVTIMALELQLPQELTLSGFVGILPMVFVYIASFLQIMTVWLYYHELFQLLDQMTFRVFVANSVWLLTASLVPLATRAVGQYSGSFSALLFYILILGLWDVAWVIMTTVLLKSTSRQLSLDDKRIPYRWAKLYAIQLLVILLVGYLLPPLIPFGPLLMIVNVIYGFLSDRK</sequence>
<comment type="catalytic activity">
    <reaction evidence="12">
        <text>K(+)(in) = K(+)(out)</text>
        <dbReference type="Rhea" id="RHEA:29463"/>
        <dbReference type="ChEBI" id="CHEBI:29103"/>
    </reaction>
</comment>
<keyword evidence="10 13" id="KW-0472">Membrane</keyword>
<comment type="caution">
    <text evidence="15">The sequence shown here is derived from an EMBL/GenBank/DDBJ whole genome shotgun (WGS) entry which is preliminary data.</text>
</comment>
<dbReference type="EMBL" id="WUBJ01000006">
    <property type="protein sequence ID" value="MWV56538.1"/>
    <property type="molecule type" value="Genomic_DNA"/>
</dbReference>
<protein>
    <submittedName>
        <fullName evidence="15">DUF1211 domain-containing protein</fullName>
    </submittedName>
</protein>
<keyword evidence="16" id="KW-1185">Reference proteome</keyword>
<evidence type="ECO:0000313" key="14">
    <source>
        <dbReference type="EMBL" id="MTB64551.1"/>
    </source>
</evidence>
<dbReference type="AlphaFoldDB" id="A0A6I4RCP4"/>
<evidence type="ECO:0000256" key="7">
    <source>
        <dbReference type="ARBA" id="ARBA00022958"/>
    </source>
</evidence>
<evidence type="ECO:0000256" key="9">
    <source>
        <dbReference type="ARBA" id="ARBA00023065"/>
    </source>
</evidence>
<dbReference type="Proteomes" id="UP000435060">
    <property type="component" value="Unassembled WGS sequence"/>
</dbReference>